<evidence type="ECO:0000313" key="1">
    <source>
        <dbReference type="EMBL" id="QCO05468.1"/>
    </source>
</evidence>
<dbReference type="EMBL" id="CP032332">
    <property type="protein sequence ID" value="QCO05468.1"/>
    <property type="molecule type" value="Genomic_DNA"/>
</dbReference>
<protein>
    <submittedName>
        <fullName evidence="1">Uncharacterized protein</fullName>
    </submittedName>
</protein>
<accession>A0A4D8Q602</accession>
<name>A0A4D8Q602_AZOBR</name>
<proteinExistence type="predicted"/>
<gene>
    <name evidence="1" type="ORF">D3867_26345</name>
</gene>
<sequence length="63" mass="6690">MDPIKITQFGSYDVWALGGGRFAVRDAAGILDIEHPSLDLATAYAMDLAGPTGKESVAYFRAA</sequence>
<evidence type="ECO:0000313" key="2">
    <source>
        <dbReference type="Proteomes" id="UP000298596"/>
    </source>
</evidence>
<organism evidence="1 2">
    <name type="scientific">Azospirillum brasilense</name>
    <dbReference type="NCBI Taxonomy" id="192"/>
    <lineage>
        <taxon>Bacteria</taxon>
        <taxon>Pseudomonadati</taxon>
        <taxon>Pseudomonadota</taxon>
        <taxon>Alphaproteobacteria</taxon>
        <taxon>Rhodospirillales</taxon>
        <taxon>Azospirillaceae</taxon>
        <taxon>Azospirillum</taxon>
    </lineage>
</organism>
<geneLocation type="plasmid" evidence="1">
    <name>p2</name>
</geneLocation>
<reference evidence="1 2" key="1">
    <citation type="submission" date="2018-09" db="EMBL/GenBank/DDBJ databases">
        <title>Whole genome based analysis of evolution and adaptive divergence in Indian and Brazilian strains of Azospirillum brasilense.</title>
        <authorList>
            <person name="Singh C."/>
            <person name="Tripathi A.K."/>
        </authorList>
    </citation>
    <scope>NUCLEOTIDE SEQUENCE [LARGE SCALE GENOMIC DNA]</scope>
    <source>
        <strain evidence="1 2">MTCC4036</strain>
        <plasmid evidence="1 2">p2</plasmid>
    </source>
</reference>
<dbReference type="AlphaFoldDB" id="A0A4D8Q602"/>
<keyword evidence="1" id="KW-0614">Plasmid</keyword>
<dbReference type="Proteomes" id="UP000298596">
    <property type="component" value="Plasmid p2"/>
</dbReference>